<dbReference type="EMBL" id="CP066821">
    <property type="protein sequence ID" value="QQM62628.1"/>
    <property type="molecule type" value="Genomic_DNA"/>
</dbReference>
<feature type="transmembrane region" description="Helical" evidence="1">
    <location>
        <begin position="176"/>
        <end position="197"/>
    </location>
</feature>
<feature type="transmembrane region" description="Helical" evidence="1">
    <location>
        <begin position="136"/>
        <end position="155"/>
    </location>
</feature>
<dbReference type="RefSeq" id="WP_198073623.1">
    <property type="nucleotide sequence ID" value="NZ_CP065806.1"/>
</dbReference>
<dbReference type="AlphaFoldDB" id="A0AAX1KE29"/>
<name>A0AAX1KE29_LACPN</name>
<organism evidence="2 3">
    <name type="scientific">Lactiplantibacillus plantarum</name>
    <name type="common">Lactobacillus plantarum</name>
    <dbReference type="NCBI Taxonomy" id="1590"/>
    <lineage>
        <taxon>Bacteria</taxon>
        <taxon>Bacillati</taxon>
        <taxon>Bacillota</taxon>
        <taxon>Bacilli</taxon>
        <taxon>Lactobacillales</taxon>
        <taxon>Lactobacillaceae</taxon>
        <taxon>Lactiplantibacillus</taxon>
    </lineage>
</organism>
<gene>
    <name evidence="2" type="ORF">JH395_15985</name>
</gene>
<keyword evidence="1" id="KW-0472">Membrane</keyword>
<keyword evidence="1" id="KW-0812">Transmembrane</keyword>
<feature type="transmembrane region" description="Helical" evidence="1">
    <location>
        <begin position="217"/>
        <end position="238"/>
    </location>
</feature>
<keyword evidence="2" id="KW-0614">Plasmid</keyword>
<accession>A0AAX1KE29</accession>
<dbReference type="PANTHER" id="PTHR32502">
    <property type="entry name" value="N-ACETYLGALACTOSAMINE PERMEASE II COMPONENT-RELATED"/>
    <property type="match status" value="1"/>
</dbReference>
<geneLocation type="plasmid" evidence="2 3">
    <name>unnamed4</name>
</geneLocation>
<feature type="transmembrane region" description="Helical" evidence="1">
    <location>
        <begin position="245"/>
        <end position="265"/>
    </location>
</feature>
<dbReference type="PANTHER" id="PTHR32502:SF26">
    <property type="entry name" value="PHOSPHOTRANSFERASE SYSTEM SUGAR-SPECIFIC EIID COMPONENT"/>
    <property type="match status" value="1"/>
</dbReference>
<reference evidence="2 3" key="1">
    <citation type="submission" date="2020-12" db="EMBL/GenBank/DDBJ databases">
        <title>Whole genome sequencing of Lactobacillus plantarum PC518.</title>
        <authorList>
            <person name="Guo Q."/>
        </authorList>
    </citation>
    <scope>NUCLEOTIDE SEQUENCE [LARGE SCALE GENOMIC DNA]</scope>
    <source>
        <strain evidence="2 3">PC518</strain>
        <plasmid evidence="2 3">unnamed4</plasmid>
    </source>
</reference>
<dbReference type="InterPro" id="IPR050303">
    <property type="entry name" value="GatZ_KbaZ_carbometab"/>
</dbReference>
<keyword evidence="1" id="KW-1133">Transmembrane helix</keyword>
<protein>
    <submittedName>
        <fullName evidence="2">PTS system mannose/fructose/sorbose family transporter subunit IID</fullName>
    </submittedName>
</protein>
<evidence type="ECO:0000313" key="3">
    <source>
        <dbReference type="Proteomes" id="UP000595466"/>
    </source>
</evidence>
<dbReference type="GO" id="GO:0005886">
    <property type="term" value="C:plasma membrane"/>
    <property type="evidence" value="ECO:0007669"/>
    <property type="project" value="TreeGrafter"/>
</dbReference>
<evidence type="ECO:0000313" key="2">
    <source>
        <dbReference type="EMBL" id="QQM62628.1"/>
    </source>
</evidence>
<proteinExistence type="predicted"/>
<dbReference type="GO" id="GO:0009401">
    <property type="term" value="P:phosphoenolpyruvate-dependent sugar phosphotransferase system"/>
    <property type="evidence" value="ECO:0007669"/>
    <property type="project" value="InterPro"/>
</dbReference>
<feature type="transmembrane region" description="Helical" evidence="1">
    <location>
        <begin position="112"/>
        <end position="130"/>
    </location>
</feature>
<dbReference type="Pfam" id="PF03613">
    <property type="entry name" value="EIID-AGA"/>
    <property type="match status" value="1"/>
</dbReference>
<evidence type="ECO:0000256" key="1">
    <source>
        <dbReference type="SAM" id="Phobius"/>
    </source>
</evidence>
<dbReference type="InterPro" id="IPR004704">
    <property type="entry name" value="PTS_IID_man"/>
</dbReference>
<dbReference type="PROSITE" id="PS51108">
    <property type="entry name" value="PTS_EIID"/>
    <property type="match status" value="1"/>
</dbReference>
<dbReference type="Proteomes" id="UP000595466">
    <property type="component" value="Plasmid unnamed4"/>
</dbReference>
<sequence length="267" mass="29109">MSSEKNILNNNDLRRAGWRSFIGSSTFNYNSGMATGILWQLYPALRKIYSNDDDLVKSLDNHLKYYNCNPLISPFVMGATVAMEEQQGTDSLEAVQDMKAGLMGPLSGIGDTIAWVMIPTIFGAIGGAMAKEGTTIGMWLFLAIYVAIFLARPSFFKIGYKQGVKMVTIFGKELSTFTDAISVLGLTVIGAIIPSTINFQTAVKFSNGGVSMTLQKIFDQLLPSLLPVILVAVMYYLMKKKNIKMTTLIIICIIIAMLGAATGVLKV</sequence>